<dbReference type="InterPro" id="IPR049704">
    <property type="entry name" value="Aminotrans_3_PPA_site"/>
</dbReference>
<name>A0A2M9HN23_9BIFI</name>
<dbReference type="Proteomes" id="UP000228755">
    <property type="component" value="Unassembled WGS sequence"/>
</dbReference>
<dbReference type="PIRSF" id="PIRSF000521">
    <property type="entry name" value="Transaminase_4ab_Lys_Orn"/>
    <property type="match status" value="1"/>
</dbReference>
<dbReference type="PANTHER" id="PTHR45688:SF13">
    <property type="entry name" value="ALANINE--GLYOXYLATE AMINOTRANSFERASE 2-LIKE"/>
    <property type="match status" value="1"/>
</dbReference>
<dbReference type="SUPFAM" id="SSF53383">
    <property type="entry name" value="PLP-dependent transferases"/>
    <property type="match status" value="1"/>
</dbReference>
<comment type="similarity">
    <text evidence="1 3">Belongs to the class-III pyridoxal-phosphate-dependent aminotransferase family.</text>
</comment>
<evidence type="ECO:0000256" key="3">
    <source>
        <dbReference type="RuleBase" id="RU003560"/>
    </source>
</evidence>
<dbReference type="InterPro" id="IPR005814">
    <property type="entry name" value="Aminotrans_3"/>
</dbReference>
<dbReference type="EMBL" id="PGLQ01000014">
    <property type="protein sequence ID" value="PJM78223.1"/>
    <property type="molecule type" value="Genomic_DNA"/>
</dbReference>
<reference evidence="4 5" key="1">
    <citation type="submission" date="2017-11" db="EMBL/GenBank/DDBJ databases">
        <title>Draft genome sequences of strains TRE 1, TRE D, TRE H and TRI 7, isolated from tamarins, belonging to four potential novel Bifidobacterium species.</title>
        <authorList>
            <person name="Mattarelli P."/>
            <person name="Modesto M."/>
            <person name="Bonetti A."/>
            <person name="Puglisi E."/>
            <person name="Morelli L."/>
        </authorList>
    </citation>
    <scope>NUCLEOTIDE SEQUENCE [LARGE SCALE GENOMIC DNA]</scope>
    <source>
        <strain evidence="5">TRED</strain>
    </source>
</reference>
<evidence type="ECO:0000313" key="4">
    <source>
        <dbReference type="EMBL" id="PJM78223.1"/>
    </source>
</evidence>
<organism evidence="4 5">
    <name type="scientific">Bifidobacterium scaligerum</name>
    <dbReference type="NCBI Taxonomy" id="2052656"/>
    <lineage>
        <taxon>Bacteria</taxon>
        <taxon>Bacillati</taxon>
        <taxon>Actinomycetota</taxon>
        <taxon>Actinomycetes</taxon>
        <taxon>Bifidobacteriales</taxon>
        <taxon>Bifidobacteriaceae</taxon>
        <taxon>Bifidobacterium</taxon>
    </lineage>
</organism>
<dbReference type="RefSeq" id="WP_100497284.1">
    <property type="nucleotide sequence ID" value="NZ_PGLQ01000014.1"/>
</dbReference>
<dbReference type="InterPro" id="IPR015422">
    <property type="entry name" value="PyrdxlP-dep_Trfase_small"/>
</dbReference>
<sequence>MSATIRTTILNLNSFQQGDMNGLDAETKHLVQKREEELGPAYRLFYRHPVHLVKGKGSRLWDADGEEYLDMYNNVVSVGHCNPDVVAAITKQASTLNTHTRYLHEGILNYAQDILSTMPDEIDQIMFQCTGSEANDLAIRVARKYTGNEGVIITSNAYHGNSALISELSPAQGLAQPIALTARMIPAPDAYHFEQMGLDHSPSAQELGEWMAGKVREAVADMERHGIKLAAFLADTAFSSDGMYLNPRGFLKPVLQAVHEAGGVYIADEVQPGFCRTGDDFWGFQRHGIVPDIVTSGKPMANGLPTSMMAAKREVLAPFATTMPYFNTYGGNPVCMAAAQATLNYLRDHDVLANARQTGDALRAALRDFATTHPVIGDVRGAGQFTGCEIVKPGTKEPDTALTLDILEQLREHHVLTGTCGINGNVLKLRPPLVFTFDDVDFFMDALGASFAAVGA</sequence>
<evidence type="ECO:0000256" key="1">
    <source>
        <dbReference type="ARBA" id="ARBA00008954"/>
    </source>
</evidence>
<evidence type="ECO:0000256" key="2">
    <source>
        <dbReference type="ARBA" id="ARBA00022898"/>
    </source>
</evidence>
<accession>A0A2M9HN23</accession>
<dbReference type="AlphaFoldDB" id="A0A2M9HN23"/>
<evidence type="ECO:0000313" key="5">
    <source>
        <dbReference type="Proteomes" id="UP000228755"/>
    </source>
</evidence>
<dbReference type="GO" id="GO:0008483">
    <property type="term" value="F:transaminase activity"/>
    <property type="evidence" value="ECO:0007669"/>
    <property type="project" value="UniProtKB-KW"/>
</dbReference>
<comment type="caution">
    <text evidence="4">The sequence shown here is derived from an EMBL/GenBank/DDBJ whole genome shotgun (WGS) entry which is preliminary data.</text>
</comment>
<protein>
    <submittedName>
        <fullName evidence="4">Aspartate aminotransferase family protein</fullName>
    </submittedName>
</protein>
<dbReference type="InterPro" id="IPR015421">
    <property type="entry name" value="PyrdxlP-dep_Trfase_major"/>
</dbReference>
<keyword evidence="4" id="KW-0032">Aminotransferase</keyword>
<keyword evidence="2 3" id="KW-0663">Pyridoxal phosphate</keyword>
<dbReference type="OrthoDB" id="3246809at2"/>
<dbReference type="PROSITE" id="PS00600">
    <property type="entry name" value="AA_TRANSFER_CLASS_3"/>
    <property type="match status" value="1"/>
</dbReference>
<dbReference type="GO" id="GO:0030170">
    <property type="term" value="F:pyridoxal phosphate binding"/>
    <property type="evidence" value="ECO:0007669"/>
    <property type="project" value="InterPro"/>
</dbReference>
<proteinExistence type="inferred from homology"/>
<dbReference type="Pfam" id="PF00202">
    <property type="entry name" value="Aminotran_3"/>
    <property type="match status" value="1"/>
</dbReference>
<gene>
    <name evidence="4" type="ORF">CUU80_10490</name>
</gene>
<dbReference type="PANTHER" id="PTHR45688">
    <property type="match status" value="1"/>
</dbReference>
<keyword evidence="5" id="KW-1185">Reference proteome</keyword>
<dbReference type="Gene3D" id="3.90.1150.10">
    <property type="entry name" value="Aspartate Aminotransferase, domain 1"/>
    <property type="match status" value="1"/>
</dbReference>
<keyword evidence="4" id="KW-0808">Transferase</keyword>
<dbReference type="CDD" id="cd00610">
    <property type="entry name" value="OAT_like"/>
    <property type="match status" value="1"/>
</dbReference>
<dbReference type="Gene3D" id="3.40.640.10">
    <property type="entry name" value="Type I PLP-dependent aspartate aminotransferase-like (Major domain)"/>
    <property type="match status" value="1"/>
</dbReference>
<dbReference type="InterPro" id="IPR015424">
    <property type="entry name" value="PyrdxlP-dep_Trfase"/>
</dbReference>